<keyword evidence="2" id="KW-1185">Reference proteome</keyword>
<dbReference type="Proteomes" id="UP000078454">
    <property type="component" value="Unassembled WGS sequence"/>
</dbReference>
<organism evidence="1 2">
    <name type="scientific">Paenibacillus oryzisoli</name>
    <dbReference type="NCBI Taxonomy" id="1850517"/>
    <lineage>
        <taxon>Bacteria</taxon>
        <taxon>Bacillati</taxon>
        <taxon>Bacillota</taxon>
        <taxon>Bacilli</taxon>
        <taxon>Bacillales</taxon>
        <taxon>Paenibacillaceae</taxon>
        <taxon>Paenibacillus</taxon>
    </lineage>
</organism>
<proteinExistence type="predicted"/>
<evidence type="ECO:0000313" key="2">
    <source>
        <dbReference type="Proteomes" id="UP000078454"/>
    </source>
</evidence>
<comment type="caution">
    <text evidence="1">The sequence shown here is derived from an EMBL/GenBank/DDBJ whole genome shotgun (WGS) entry which is preliminary data.</text>
</comment>
<dbReference type="InterPro" id="IPR025412">
    <property type="entry name" value="DUF4304"/>
</dbReference>
<evidence type="ECO:0008006" key="3">
    <source>
        <dbReference type="Google" id="ProtNLM"/>
    </source>
</evidence>
<dbReference type="EMBL" id="LYPB01000048">
    <property type="protein sequence ID" value="OAS21558.1"/>
    <property type="molecule type" value="Genomic_DNA"/>
</dbReference>
<gene>
    <name evidence="1" type="ORF">A8708_16630</name>
</gene>
<protein>
    <recommendedName>
        <fullName evidence="3">DUF4304 domain-containing protein</fullName>
    </recommendedName>
</protein>
<dbReference type="OrthoDB" id="1097772at2"/>
<name>A0A198AKV4_9BACL</name>
<accession>A0A198AKV4</accession>
<sequence>MSENILTSSEINQIYKEIIVDVYEALKPLGFRKKGVLNLVRIDGCMYQKMNFQKHTYSPLMTLNVTFRPLFLKNTEDNTLESSKRLCFFESDLHNWYEIQLNYKETSNKIIKLIIDKVLPYYDGLNTSKLVLEKLSELPSYLHQQLILFSALKEHDSEISSRYLDIILQGLHDHKKDVEGINSDVSGFNNGIKYYSDLKLMVDNKNFAEIDLLLLGYEGEFLKKVKKFF</sequence>
<dbReference type="RefSeq" id="WP_068662419.1">
    <property type="nucleotide sequence ID" value="NZ_LYPB01000048.1"/>
</dbReference>
<dbReference type="Pfam" id="PF14137">
    <property type="entry name" value="DUF4304"/>
    <property type="match status" value="1"/>
</dbReference>
<reference evidence="1 2" key="1">
    <citation type="submission" date="2016-05" db="EMBL/GenBank/DDBJ databases">
        <title>Paenibacillus sp. 1ZS3-15 nov., isolated from the rhizosphere soil.</title>
        <authorList>
            <person name="Zhang X.X."/>
            <person name="Zhang J."/>
        </authorList>
    </citation>
    <scope>NUCLEOTIDE SEQUENCE [LARGE SCALE GENOMIC DNA]</scope>
    <source>
        <strain evidence="1 2">1ZS3-15</strain>
    </source>
</reference>
<evidence type="ECO:0000313" key="1">
    <source>
        <dbReference type="EMBL" id="OAS21558.1"/>
    </source>
</evidence>
<dbReference type="AlphaFoldDB" id="A0A198AKV4"/>